<dbReference type="EMBL" id="JAVLVU010000001">
    <property type="protein sequence ID" value="MDT3402161.1"/>
    <property type="molecule type" value="Genomic_DNA"/>
</dbReference>
<feature type="transmembrane region" description="Helical" evidence="1">
    <location>
        <begin position="55"/>
        <end position="76"/>
    </location>
</feature>
<evidence type="ECO:0008006" key="4">
    <source>
        <dbReference type="Google" id="ProtNLM"/>
    </source>
</evidence>
<organism evidence="2 3">
    <name type="scientific">Mucilaginibacter terrae</name>
    <dbReference type="NCBI Taxonomy" id="1955052"/>
    <lineage>
        <taxon>Bacteria</taxon>
        <taxon>Pseudomonadati</taxon>
        <taxon>Bacteroidota</taxon>
        <taxon>Sphingobacteriia</taxon>
        <taxon>Sphingobacteriales</taxon>
        <taxon>Sphingobacteriaceae</taxon>
        <taxon>Mucilaginibacter</taxon>
    </lineage>
</organism>
<accession>A0ABU3GRH5</accession>
<reference evidence="3" key="1">
    <citation type="submission" date="2023-07" db="EMBL/GenBank/DDBJ databases">
        <title>Functional and genomic diversity of the sorghum phyllosphere microbiome.</title>
        <authorList>
            <person name="Shade A."/>
        </authorList>
    </citation>
    <scope>NUCLEOTIDE SEQUENCE [LARGE SCALE GENOMIC DNA]</scope>
    <source>
        <strain evidence="3">SORGH_AS_0422</strain>
    </source>
</reference>
<feature type="transmembrane region" description="Helical" evidence="1">
    <location>
        <begin position="83"/>
        <end position="102"/>
    </location>
</feature>
<gene>
    <name evidence="2" type="ORF">QE417_001233</name>
</gene>
<comment type="caution">
    <text evidence="2">The sequence shown here is derived from an EMBL/GenBank/DDBJ whole genome shotgun (WGS) entry which is preliminary data.</text>
</comment>
<protein>
    <recommendedName>
        <fullName evidence="4">DUF1440 domain-containing protein</fullName>
    </recommendedName>
</protein>
<sequence>MGVKQVIIAGVTGTTLMTLFSEALSRVKGHNYNEAEILSELLNRVSPLNKQQSRVAGWIGHYGVGAMFATMYDVYLNKSNTKASIINGAIFGALSGLTGAAIWHTTFKAHPNPPGVDLKNYYKQLIVAHVIFGVAAAIIYPENKPKQTLSATL</sequence>
<keyword evidence="3" id="KW-1185">Reference proteome</keyword>
<proteinExistence type="predicted"/>
<keyword evidence="1" id="KW-1133">Transmembrane helix</keyword>
<evidence type="ECO:0000256" key="1">
    <source>
        <dbReference type="SAM" id="Phobius"/>
    </source>
</evidence>
<evidence type="ECO:0000313" key="3">
    <source>
        <dbReference type="Proteomes" id="UP001258315"/>
    </source>
</evidence>
<dbReference type="Proteomes" id="UP001258315">
    <property type="component" value="Unassembled WGS sequence"/>
</dbReference>
<keyword evidence="1" id="KW-0472">Membrane</keyword>
<keyword evidence="1" id="KW-0812">Transmembrane</keyword>
<name>A0ABU3GRH5_9SPHI</name>
<feature type="transmembrane region" description="Helical" evidence="1">
    <location>
        <begin position="122"/>
        <end position="140"/>
    </location>
</feature>
<dbReference type="RefSeq" id="WP_311948375.1">
    <property type="nucleotide sequence ID" value="NZ_JAVLVU010000001.1"/>
</dbReference>
<evidence type="ECO:0000313" key="2">
    <source>
        <dbReference type="EMBL" id="MDT3402161.1"/>
    </source>
</evidence>